<keyword evidence="3" id="KW-1185">Reference proteome</keyword>
<organism evidence="2 3">
    <name type="scientific">Aspergillus sclerotialis</name>
    <dbReference type="NCBI Taxonomy" id="2070753"/>
    <lineage>
        <taxon>Eukaryota</taxon>
        <taxon>Fungi</taxon>
        <taxon>Dikarya</taxon>
        <taxon>Ascomycota</taxon>
        <taxon>Pezizomycotina</taxon>
        <taxon>Eurotiomycetes</taxon>
        <taxon>Eurotiomycetidae</taxon>
        <taxon>Eurotiales</taxon>
        <taxon>Aspergillaceae</taxon>
        <taxon>Aspergillus</taxon>
        <taxon>Aspergillus subgen. Polypaecilum</taxon>
    </lineage>
</organism>
<proteinExistence type="predicted"/>
<dbReference type="GO" id="GO:0005525">
    <property type="term" value="F:GTP binding"/>
    <property type="evidence" value="ECO:0007669"/>
    <property type="project" value="InterPro"/>
</dbReference>
<name>A0A3A3A0W3_9EURO</name>
<dbReference type="InterPro" id="IPR022812">
    <property type="entry name" value="Dynamin"/>
</dbReference>
<dbReference type="STRING" id="2070753.A0A3A3A0W3"/>
<dbReference type="SMART" id="SM00053">
    <property type="entry name" value="DYNc"/>
    <property type="match status" value="1"/>
</dbReference>
<dbReference type="EMBL" id="MVGC01000106">
    <property type="protein sequence ID" value="RJE23775.1"/>
    <property type="molecule type" value="Genomic_DNA"/>
</dbReference>
<feature type="domain" description="Dynamin GTPase" evidence="1">
    <location>
        <begin position="7"/>
        <end position="264"/>
    </location>
</feature>
<dbReference type="GO" id="GO:0005739">
    <property type="term" value="C:mitochondrion"/>
    <property type="evidence" value="ECO:0007669"/>
    <property type="project" value="TreeGrafter"/>
</dbReference>
<dbReference type="GO" id="GO:0000266">
    <property type="term" value="P:mitochondrial fission"/>
    <property type="evidence" value="ECO:0007669"/>
    <property type="project" value="TreeGrafter"/>
</dbReference>
<evidence type="ECO:0000313" key="3">
    <source>
        <dbReference type="Proteomes" id="UP000266188"/>
    </source>
</evidence>
<comment type="caution">
    <text evidence="2">The sequence shown here is derived from an EMBL/GenBank/DDBJ whole genome shotgun (WGS) entry which is preliminary data.</text>
</comment>
<dbReference type="GO" id="GO:0048312">
    <property type="term" value="P:intracellular distribution of mitochondria"/>
    <property type="evidence" value="ECO:0007669"/>
    <property type="project" value="TreeGrafter"/>
</dbReference>
<reference evidence="3" key="1">
    <citation type="submission" date="2017-02" db="EMBL/GenBank/DDBJ databases">
        <authorList>
            <person name="Tafer H."/>
            <person name="Lopandic K."/>
        </authorList>
    </citation>
    <scope>NUCLEOTIDE SEQUENCE [LARGE SCALE GENOMIC DNA]</scope>
    <source>
        <strain evidence="3">CBS 366.77</strain>
    </source>
</reference>
<dbReference type="Pfam" id="PF00350">
    <property type="entry name" value="Dynamin_N"/>
    <property type="match status" value="1"/>
</dbReference>
<dbReference type="GO" id="GO:0006897">
    <property type="term" value="P:endocytosis"/>
    <property type="evidence" value="ECO:0007669"/>
    <property type="project" value="TreeGrafter"/>
</dbReference>
<sequence length="280" mass="30964">MAPYDVLPRLFPDSSYLSNLFVDLHNLGLYYTLKTPLLIVCGKKSSGKSSVLEAITHIPFPINNTTGTPFTVEVAFRRGQISAINVSIEPGLSRVNKQTSQRVREFKPTFSSLDELPSLIEQAKVWLGIDASDPSLTDDVLKIELVDPSNLDITIVDLPGLCDSNGDNGDGIPIAYGLGERYMKNPRYIIFPLLVFTCGKGTLTEALRFVDTPDPTRKRTTSVISKADLLPKSDDPSKFFPLTNPETLVPHALVNRSAEKARATHDERDELEKRFFGVAK</sequence>
<dbReference type="InterPro" id="IPR027417">
    <property type="entry name" value="P-loop_NTPase"/>
</dbReference>
<gene>
    <name evidence="2" type="ORF">PHISCL_03915</name>
</gene>
<dbReference type="AlphaFoldDB" id="A0A3A3A0W3"/>
<dbReference type="GO" id="GO:0003924">
    <property type="term" value="F:GTPase activity"/>
    <property type="evidence" value="ECO:0007669"/>
    <property type="project" value="InterPro"/>
</dbReference>
<dbReference type="InterPro" id="IPR001401">
    <property type="entry name" value="Dynamin_GTPase"/>
</dbReference>
<dbReference type="PRINTS" id="PR00195">
    <property type="entry name" value="DYNAMIN"/>
</dbReference>
<dbReference type="GO" id="GO:0005874">
    <property type="term" value="C:microtubule"/>
    <property type="evidence" value="ECO:0007669"/>
    <property type="project" value="TreeGrafter"/>
</dbReference>
<dbReference type="GO" id="GO:0016020">
    <property type="term" value="C:membrane"/>
    <property type="evidence" value="ECO:0007669"/>
    <property type="project" value="TreeGrafter"/>
</dbReference>
<dbReference type="Proteomes" id="UP000266188">
    <property type="component" value="Unassembled WGS sequence"/>
</dbReference>
<dbReference type="SUPFAM" id="SSF52540">
    <property type="entry name" value="P-loop containing nucleoside triphosphate hydrolases"/>
    <property type="match status" value="1"/>
</dbReference>
<dbReference type="PANTHER" id="PTHR11566:SF149">
    <property type="entry name" value="GTPASE, PUTATIVE (AFU_ORTHOLOGUE AFUA_6G11890)-RELATED"/>
    <property type="match status" value="1"/>
</dbReference>
<protein>
    <submittedName>
        <fullName evidence="2">Dynamin GTPase</fullName>
    </submittedName>
</protein>
<dbReference type="PANTHER" id="PTHR11566">
    <property type="entry name" value="DYNAMIN"/>
    <property type="match status" value="1"/>
</dbReference>
<evidence type="ECO:0000313" key="2">
    <source>
        <dbReference type="EMBL" id="RJE23775.1"/>
    </source>
</evidence>
<dbReference type="GO" id="GO:0008017">
    <property type="term" value="F:microtubule binding"/>
    <property type="evidence" value="ECO:0007669"/>
    <property type="project" value="TreeGrafter"/>
</dbReference>
<dbReference type="GO" id="GO:0016559">
    <property type="term" value="P:peroxisome fission"/>
    <property type="evidence" value="ECO:0007669"/>
    <property type="project" value="TreeGrafter"/>
</dbReference>
<dbReference type="Gene3D" id="3.40.50.300">
    <property type="entry name" value="P-loop containing nucleotide triphosphate hydrolases"/>
    <property type="match status" value="1"/>
</dbReference>
<dbReference type="OrthoDB" id="415706at2759"/>
<dbReference type="InterPro" id="IPR045063">
    <property type="entry name" value="Dynamin_N"/>
</dbReference>
<accession>A0A3A3A0W3</accession>
<evidence type="ECO:0000259" key="1">
    <source>
        <dbReference type="SMART" id="SM00053"/>
    </source>
</evidence>